<dbReference type="Gene3D" id="1.10.287.130">
    <property type="match status" value="1"/>
</dbReference>
<dbReference type="SMART" id="SM00304">
    <property type="entry name" value="HAMP"/>
    <property type="match status" value="1"/>
</dbReference>
<dbReference type="Gene3D" id="3.30.565.10">
    <property type="entry name" value="Histidine kinase-like ATPase, C-terminal domain"/>
    <property type="match status" value="1"/>
</dbReference>
<evidence type="ECO:0000256" key="7">
    <source>
        <dbReference type="ARBA" id="ARBA00022777"/>
    </source>
</evidence>
<dbReference type="InterPro" id="IPR050428">
    <property type="entry name" value="TCS_sensor_his_kinase"/>
</dbReference>
<dbReference type="Pfam" id="PF00672">
    <property type="entry name" value="HAMP"/>
    <property type="match status" value="1"/>
</dbReference>
<dbReference type="InterPro" id="IPR003660">
    <property type="entry name" value="HAMP_dom"/>
</dbReference>
<evidence type="ECO:0000259" key="14">
    <source>
        <dbReference type="PROSITE" id="PS50885"/>
    </source>
</evidence>
<dbReference type="SMART" id="SM00387">
    <property type="entry name" value="HATPase_c"/>
    <property type="match status" value="1"/>
</dbReference>
<dbReference type="PROSITE" id="PS50885">
    <property type="entry name" value="HAMP"/>
    <property type="match status" value="1"/>
</dbReference>
<keyword evidence="5" id="KW-0808">Transferase</keyword>
<evidence type="ECO:0000259" key="13">
    <source>
        <dbReference type="PROSITE" id="PS50109"/>
    </source>
</evidence>
<accession>A0ABY5DVZ5</accession>
<dbReference type="RefSeq" id="WP_254571789.1">
    <property type="nucleotide sequence ID" value="NZ_CP098502.1"/>
</dbReference>
<keyword evidence="7 15" id="KW-0418">Kinase</keyword>
<dbReference type="EMBL" id="CP098502">
    <property type="protein sequence ID" value="UTI65099.1"/>
    <property type="molecule type" value="Genomic_DNA"/>
</dbReference>
<dbReference type="SUPFAM" id="SSF47384">
    <property type="entry name" value="Homodimeric domain of signal transducing histidine kinase"/>
    <property type="match status" value="1"/>
</dbReference>
<dbReference type="InterPro" id="IPR003661">
    <property type="entry name" value="HisK_dim/P_dom"/>
</dbReference>
<dbReference type="CDD" id="cd00075">
    <property type="entry name" value="HATPase"/>
    <property type="match status" value="1"/>
</dbReference>
<keyword evidence="6 12" id="KW-0812">Transmembrane</keyword>
<keyword evidence="16" id="KW-1185">Reference proteome</keyword>
<dbReference type="SUPFAM" id="SSF55874">
    <property type="entry name" value="ATPase domain of HSP90 chaperone/DNA topoisomerase II/histidine kinase"/>
    <property type="match status" value="1"/>
</dbReference>
<dbReference type="SMART" id="SM00388">
    <property type="entry name" value="HisKA"/>
    <property type="match status" value="1"/>
</dbReference>
<proteinExistence type="predicted"/>
<feature type="domain" description="Histidine kinase" evidence="13">
    <location>
        <begin position="270"/>
        <end position="484"/>
    </location>
</feature>
<evidence type="ECO:0000256" key="5">
    <source>
        <dbReference type="ARBA" id="ARBA00022679"/>
    </source>
</evidence>
<dbReference type="SUPFAM" id="SSF158472">
    <property type="entry name" value="HAMP domain-like"/>
    <property type="match status" value="1"/>
</dbReference>
<protein>
    <recommendedName>
        <fullName evidence="3">histidine kinase</fullName>
        <ecNumber evidence="3">2.7.13.3</ecNumber>
    </recommendedName>
</protein>
<keyword evidence="8 12" id="KW-1133">Transmembrane helix</keyword>
<feature type="region of interest" description="Disordered" evidence="11">
    <location>
        <begin position="60"/>
        <end position="88"/>
    </location>
</feature>
<dbReference type="PANTHER" id="PTHR45436:SF5">
    <property type="entry name" value="SENSOR HISTIDINE KINASE TRCS"/>
    <property type="match status" value="1"/>
</dbReference>
<dbReference type="PROSITE" id="PS50109">
    <property type="entry name" value="HIS_KIN"/>
    <property type="match status" value="1"/>
</dbReference>
<evidence type="ECO:0000256" key="4">
    <source>
        <dbReference type="ARBA" id="ARBA00022553"/>
    </source>
</evidence>
<keyword evidence="4" id="KW-0597">Phosphoprotein</keyword>
<evidence type="ECO:0000256" key="9">
    <source>
        <dbReference type="ARBA" id="ARBA00023012"/>
    </source>
</evidence>
<evidence type="ECO:0000256" key="8">
    <source>
        <dbReference type="ARBA" id="ARBA00022989"/>
    </source>
</evidence>
<dbReference type="Pfam" id="PF02518">
    <property type="entry name" value="HATPase_c"/>
    <property type="match status" value="1"/>
</dbReference>
<gene>
    <name evidence="15" type="ORF">NBH00_02550</name>
</gene>
<dbReference type="InterPro" id="IPR003594">
    <property type="entry name" value="HATPase_dom"/>
</dbReference>
<organism evidence="15 16">
    <name type="scientific">Paraconexibacter antarcticus</name>
    <dbReference type="NCBI Taxonomy" id="2949664"/>
    <lineage>
        <taxon>Bacteria</taxon>
        <taxon>Bacillati</taxon>
        <taxon>Actinomycetota</taxon>
        <taxon>Thermoleophilia</taxon>
        <taxon>Solirubrobacterales</taxon>
        <taxon>Paraconexibacteraceae</taxon>
        <taxon>Paraconexibacter</taxon>
    </lineage>
</organism>
<dbReference type="CDD" id="cd00082">
    <property type="entry name" value="HisKA"/>
    <property type="match status" value="1"/>
</dbReference>
<evidence type="ECO:0000256" key="12">
    <source>
        <dbReference type="SAM" id="Phobius"/>
    </source>
</evidence>
<evidence type="ECO:0000256" key="10">
    <source>
        <dbReference type="ARBA" id="ARBA00023136"/>
    </source>
</evidence>
<name>A0ABY5DVZ5_9ACTN</name>
<dbReference type="Proteomes" id="UP001056035">
    <property type="component" value="Chromosome"/>
</dbReference>
<feature type="transmembrane region" description="Helical" evidence="12">
    <location>
        <begin position="178"/>
        <end position="201"/>
    </location>
</feature>
<dbReference type="CDD" id="cd06225">
    <property type="entry name" value="HAMP"/>
    <property type="match status" value="1"/>
</dbReference>
<evidence type="ECO:0000256" key="11">
    <source>
        <dbReference type="SAM" id="MobiDB-lite"/>
    </source>
</evidence>
<evidence type="ECO:0000313" key="16">
    <source>
        <dbReference type="Proteomes" id="UP001056035"/>
    </source>
</evidence>
<dbReference type="PANTHER" id="PTHR45436">
    <property type="entry name" value="SENSOR HISTIDINE KINASE YKOH"/>
    <property type="match status" value="1"/>
</dbReference>
<sequence length="505" mass="52984">MSLRTRLIAGVLAIAAIGLLVAGGVTYAEQRSFLVDRIDRQSAAALNAVDHRLNDALIGESGSPYDFDPPPGAAPGGRPRGAGGPNDLVNLPPGTYGIRLAADGSYGTGIPLFLNGQTPPSPPRLPTNLHDGETLNVKAQDGGLRYRVYVRQDPGSIDGALTVAAIPLTEVDSTLNRLLVIEGIVIAVVLAALAAASFLMVRLGLRPLDRIGATADAIAAGDLSRRVTPATSKTEVGRLGLALNAMLARLEHAFTRQRASEDRLRTFLADASHELRTPLASIRGYAELFRIGAARNPDDIAKAMTRIEQEATRMGVLVDDLLTLARLDELPVLDQQLVDLSALARDAVHDARATAPDRKITVEAPAPATVCGEPHQLRQVYANLLRNALVHTPAGTAIDVAVTEEDTDVVLTVRDHGPGLPGDGTDAIFERFWRTEPGRGRGKAGAGLGLAIVAGIVGAHGGQVAAANAPDGGAVFTVRLPQSVSLGNIEDTHSLRSQSGDRMPT</sequence>
<dbReference type="InterPro" id="IPR036097">
    <property type="entry name" value="HisK_dim/P_sf"/>
</dbReference>
<evidence type="ECO:0000256" key="3">
    <source>
        <dbReference type="ARBA" id="ARBA00012438"/>
    </source>
</evidence>
<dbReference type="InterPro" id="IPR005467">
    <property type="entry name" value="His_kinase_dom"/>
</dbReference>
<dbReference type="Gene3D" id="6.10.340.10">
    <property type="match status" value="1"/>
</dbReference>
<comment type="catalytic activity">
    <reaction evidence="1">
        <text>ATP + protein L-histidine = ADP + protein N-phospho-L-histidine.</text>
        <dbReference type="EC" id="2.7.13.3"/>
    </reaction>
</comment>
<comment type="subcellular location">
    <subcellularLocation>
        <location evidence="2">Cell membrane</location>
    </subcellularLocation>
</comment>
<feature type="compositionally biased region" description="Gly residues" evidence="11">
    <location>
        <begin position="74"/>
        <end position="84"/>
    </location>
</feature>
<dbReference type="PRINTS" id="PR00344">
    <property type="entry name" value="BCTRLSENSOR"/>
</dbReference>
<dbReference type="InterPro" id="IPR004358">
    <property type="entry name" value="Sig_transdc_His_kin-like_C"/>
</dbReference>
<keyword evidence="9" id="KW-0902">Two-component regulatory system</keyword>
<dbReference type="GO" id="GO:0016301">
    <property type="term" value="F:kinase activity"/>
    <property type="evidence" value="ECO:0007669"/>
    <property type="project" value="UniProtKB-KW"/>
</dbReference>
<evidence type="ECO:0000256" key="2">
    <source>
        <dbReference type="ARBA" id="ARBA00004236"/>
    </source>
</evidence>
<dbReference type="Pfam" id="PF00512">
    <property type="entry name" value="HisKA"/>
    <property type="match status" value="1"/>
</dbReference>
<dbReference type="InterPro" id="IPR036890">
    <property type="entry name" value="HATPase_C_sf"/>
</dbReference>
<reference evidence="15 16" key="1">
    <citation type="submission" date="2022-06" db="EMBL/GenBank/DDBJ databases">
        <title>Paraconexibacter antarcticus.</title>
        <authorList>
            <person name="Kim C.S."/>
        </authorList>
    </citation>
    <scope>NUCLEOTIDE SEQUENCE [LARGE SCALE GENOMIC DNA]</scope>
    <source>
        <strain evidence="15 16">02-257</strain>
    </source>
</reference>
<feature type="domain" description="HAMP" evidence="14">
    <location>
        <begin position="202"/>
        <end position="255"/>
    </location>
</feature>
<evidence type="ECO:0000256" key="6">
    <source>
        <dbReference type="ARBA" id="ARBA00022692"/>
    </source>
</evidence>
<evidence type="ECO:0000256" key="1">
    <source>
        <dbReference type="ARBA" id="ARBA00000085"/>
    </source>
</evidence>
<keyword evidence="10 12" id="KW-0472">Membrane</keyword>
<dbReference type="EC" id="2.7.13.3" evidence="3"/>
<evidence type="ECO:0000313" key="15">
    <source>
        <dbReference type="EMBL" id="UTI65099.1"/>
    </source>
</evidence>